<dbReference type="EMBL" id="NWTN01000022">
    <property type="protein sequence ID" value="PRQ65394.1"/>
    <property type="molecule type" value="Genomic_DNA"/>
</dbReference>
<sequence>MTLNTRRYKASTPPATMRKHDSLIIKKFNGQDVARFLAPKGGWTQWDIWQATQQLHPKWTNEPICLYLGKSALTTESIDT</sequence>
<gene>
    <name evidence="1" type="ORF">COR51_22485</name>
</gene>
<protein>
    <submittedName>
        <fullName evidence="1">Uncharacterized protein</fullName>
    </submittedName>
</protein>
<organism evidence="1 2">
    <name type="scientific">Vibrio mediterranei</name>
    <dbReference type="NCBI Taxonomy" id="689"/>
    <lineage>
        <taxon>Bacteria</taxon>
        <taxon>Pseudomonadati</taxon>
        <taxon>Pseudomonadota</taxon>
        <taxon>Gammaproteobacteria</taxon>
        <taxon>Vibrionales</taxon>
        <taxon>Vibrionaceae</taxon>
        <taxon>Vibrio</taxon>
    </lineage>
</organism>
<accession>A0ABX5D6S7</accession>
<evidence type="ECO:0000313" key="2">
    <source>
        <dbReference type="Proteomes" id="UP000238163"/>
    </source>
</evidence>
<keyword evidence="2" id="KW-1185">Reference proteome</keyword>
<name>A0ABX5D6S7_9VIBR</name>
<reference evidence="1 2" key="2">
    <citation type="submission" date="2018-03" db="EMBL/GenBank/DDBJ databases">
        <title>Genetic Diversity and Phenotypic Plasticity of AHL Mediated Quorum Sensing in Environmental Strains of Vibrio mediterranei.</title>
        <authorList>
            <person name="Lantoine F."/>
            <person name="Vouve F."/>
        </authorList>
    </citation>
    <scope>NUCLEOTIDE SEQUENCE [LARGE SCALE GENOMIC DNA]</scope>
    <source>
        <strain evidence="1 2">17LN0615E</strain>
    </source>
</reference>
<comment type="caution">
    <text evidence="1">The sequence shown here is derived from an EMBL/GenBank/DDBJ whole genome shotgun (WGS) entry which is preliminary data.</text>
</comment>
<evidence type="ECO:0000313" key="1">
    <source>
        <dbReference type="EMBL" id="PRQ65394.1"/>
    </source>
</evidence>
<reference evidence="1 2" key="1">
    <citation type="submission" date="2017-09" db="EMBL/GenBank/DDBJ databases">
        <authorList>
            <person name="Girard L."/>
            <person name="Lami R."/>
            <person name="Suzuki M."/>
            <person name="Baudart J."/>
        </authorList>
    </citation>
    <scope>NUCLEOTIDE SEQUENCE [LARGE SCALE GENOMIC DNA]</scope>
    <source>
        <strain evidence="1 2">17LN0615E</strain>
    </source>
</reference>
<dbReference type="Proteomes" id="UP000238163">
    <property type="component" value="Unassembled WGS sequence"/>
</dbReference>
<proteinExistence type="predicted"/>